<reference evidence="1 2" key="1">
    <citation type="submission" date="2018-05" db="EMBL/GenBank/DDBJ databases">
        <title>Vibrio limimaris sp. nov., isolated from marine sediment.</title>
        <authorList>
            <person name="Li C.-M."/>
        </authorList>
    </citation>
    <scope>NUCLEOTIDE SEQUENCE [LARGE SCALE GENOMIC DNA]</scope>
    <source>
        <strain evidence="1 2">E4404</strain>
    </source>
</reference>
<dbReference type="EMBL" id="QFWT01000003">
    <property type="protein sequence ID" value="PWI33873.1"/>
    <property type="molecule type" value="Genomic_DNA"/>
</dbReference>
<gene>
    <name evidence="1" type="ORF">DI392_06650</name>
</gene>
<evidence type="ECO:0000313" key="1">
    <source>
        <dbReference type="EMBL" id="PWI33873.1"/>
    </source>
</evidence>
<dbReference type="AlphaFoldDB" id="A0A2U3BAT3"/>
<accession>A0A2U3BAT3</accession>
<organism evidence="1 2">
    <name type="scientific">Vibrio albus</name>
    <dbReference type="NCBI Taxonomy" id="2200953"/>
    <lineage>
        <taxon>Bacteria</taxon>
        <taxon>Pseudomonadati</taxon>
        <taxon>Pseudomonadota</taxon>
        <taxon>Gammaproteobacteria</taxon>
        <taxon>Vibrionales</taxon>
        <taxon>Vibrionaceae</taxon>
        <taxon>Vibrio</taxon>
    </lineage>
</organism>
<keyword evidence="2" id="KW-1185">Reference proteome</keyword>
<evidence type="ECO:0000313" key="2">
    <source>
        <dbReference type="Proteomes" id="UP000245362"/>
    </source>
</evidence>
<sequence length="99" mass="11678">MDKIKAGLRKEEEKYFIDIFFDTTISIPISDDDHNEVKSAFNLLIEQLKARVFSIELNEVDKDLFYHVAVEYIEQLNSELLSVHQEMEYYGFLNDAPQE</sequence>
<dbReference type="Proteomes" id="UP000245362">
    <property type="component" value="Unassembled WGS sequence"/>
</dbReference>
<name>A0A2U3BAT3_9VIBR</name>
<dbReference type="RefSeq" id="WP_109319125.1">
    <property type="nucleotide sequence ID" value="NZ_QFWT01000003.1"/>
</dbReference>
<dbReference type="OrthoDB" id="6433966at2"/>
<comment type="caution">
    <text evidence="1">The sequence shown here is derived from an EMBL/GenBank/DDBJ whole genome shotgun (WGS) entry which is preliminary data.</text>
</comment>
<proteinExistence type="predicted"/>
<protein>
    <submittedName>
        <fullName evidence="1">Uncharacterized protein</fullName>
    </submittedName>
</protein>